<keyword evidence="3" id="KW-1185">Reference proteome</keyword>
<evidence type="ECO:0000313" key="2">
    <source>
        <dbReference type="EMBL" id="KAJ8888787.1"/>
    </source>
</evidence>
<name>A0ABQ9HWZ8_9NEOP</name>
<protein>
    <submittedName>
        <fullName evidence="2">Uncharacterized protein</fullName>
    </submittedName>
</protein>
<comment type="caution">
    <text evidence="2">The sequence shown here is derived from an EMBL/GenBank/DDBJ whole genome shotgun (WGS) entry which is preliminary data.</text>
</comment>
<feature type="region of interest" description="Disordered" evidence="1">
    <location>
        <begin position="329"/>
        <end position="379"/>
    </location>
</feature>
<dbReference type="Proteomes" id="UP001159363">
    <property type="component" value="Chromosome 3"/>
</dbReference>
<feature type="compositionally biased region" description="Polar residues" evidence="1">
    <location>
        <begin position="329"/>
        <end position="339"/>
    </location>
</feature>
<gene>
    <name evidence="2" type="ORF">PR048_008279</name>
</gene>
<accession>A0ABQ9HWZ8</accession>
<organism evidence="2 3">
    <name type="scientific">Dryococelus australis</name>
    <dbReference type="NCBI Taxonomy" id="614101"/>
    <lineage>
        <taxon>Eukaryota</taxon>
        <taxon>Metazoa</taxon>
        <taxon>Ecdysozoa</taxon>
        <taxon>Arthropoda</taxon>
        <taxon>Hexapoda</taxon>
        <taxon>Insecta</taxon>
        <taxon>Pterygota</taxon>
        <taxon>Neoptera</taxon>
        <taxon>Polyneoptera</taxon>
        <taxon>Phasmatodea</taxon>
        <taxon>Verophasmatodea</taxon>
        <taxon>Anareolatae</taxon>
        <taxon>Phasmatidae</taxon>
        <taxon>Eurycanthinae</taxon>
        <taxon>Dryococelus</taxon>
    </lineage>
</organism>
<reference evidence="2 3" key="1">
    <citation type="submission" date="2023-02" db="EMBL/GenBank/DDBJ databases">
        <title>LHISI_Scaffold_Assembly.</title>
        <authorList>
            <person name="Stuart O.P."/>
            <person name="Cleave R."/>
            <person name="Magrath M.J.L."/>
            <person name="Mikheyev A.S."/>
        </authorList>
    </citation>
    <scope>NUCLEOTIDE SEQUENCE [LARGE SCALE GENOMIC DNA]</scope>
    <source>
        <strain evidence="2">Daus_M_001</strain>
        <tissue evidence="2">Leg muscle</tissue>
    </source>
</reference>
<evidence type="ECO:0000256" key="1">
    <source>
        <dbReference type="SAM" id="MobiDB-lite"/>
    </source>
</evidence>
<proteinExistence type="predicted"/>
<dbReference type="EMBL" id="JARBHB010000003">
    <property type="protein sequence ID" value="KAJ8888787.1"/>
    <property type="molecule type" value="Genomic_DNA"/>
</dbReference>
<evidence type="ECO:0000313" key="3">
    <source>
        <dbReference type="Proteomes" id="UP001159363"/>
    </source>
</evidence>
<feature type="region of interest" description="Disordered" evidence="1">
    <location>
        <begin position="1"/>
        <end position="23"/>
    </location>
</feature>
<sequence length="379" mass="41200">MKQRRNARAVETGHPRENPPAIGIVRHDPTCENPGVIRSGIEHPIPYGSCVLLPGTRPVLSPLVQEENNHRGPEESRWRSRQLLASHLGEPGLIPSGVRSRIFARGNRSGQCFWSAGFLGDLPFPSPLHSDAGPYSPRFTLIGSQELGVKSHQMSPLQHSWAHSHPSHTAVAPVTQWLERLPPTKAIWVRSRVFACGNRAGRCRLQGPWVAERLDYSPPTKENRVQSPAGLLPDSLQVRVVPDDEAGRRDFIGLELKTGQVKESFADVAFMWGILLSCLQPGADAFNGCRIILVASPISLSVSGGDAVVRCAETKGWGKREIPEKTCRATASSGTTPTCETPEVARMGIEPGSPWVEGKQANRSTTAAPVKSRDSQVGN</sequence>